<evidence type="ECO:0000313" key="3">
    <source>
        <dbReference type="Proteomes" id="UP000724149"/>
    </source>
</evidence>
<dbReference type="InterPro" id="IPR004843">
    <property type="entry name" value="Calcineurin-like_PHP"/>
</dbReference>
<dbReference type="Pfam" id="PF00149">
    <property type="entry name" value="Metallophos"/>
    <property type="match status" value="1"/>
</dbReference>
<evidence type="ECO:0000313" key="2">
    <source>
        <dbReference type="EMBL" id="MBM6922615.1"/>
    </source>
</evidence>
<accession>A0ABS2GJH8</accession>
<gene>
    <name evidence="2" type="ORF">H9X81_02740</name>
</gene>
<dbReference type="Proteomes" id="UP000724149">
    <property type="component" value="Unassembled WGS sequence"/>
</dbReference>
<reference evidence="2 3" key="1">
    <citation type="journal article" date="2021" name="Sci. Rep.">
        <title>The distribution of antibiotic resistance genes in chicken gut microbiota commensals.</title>
        <authorList>
            <person name="Juricova H."/>
            <person name="Matiasovicova J."/>
            <person name="Kubasova T."/>
            <person name="Cejkova D."/>
            <person name="Rychlik I."/>
        </authorList>
    </citation>
    <scope>NUCLEOTIDE SEQUENCE [LARGE SCALE GENOMIC DNA]</scope>
    <source>
        <strain evidence="2 3">An564</strain>
    </source>
</reference>
<dbReference type="SUPFAM" id="SSF56300">
    <property type="entry name" value="Metallo-dependent phosphatases"/>
    <property type="match status" value="1"/>
</dbReference>
<name>A0ABS2GJH8_9FIRM</name>
<protein>
    <submittedName>
        <fullName evidence="2">Metallophosphoesterase</fullName>
    </submittedName>
</protein>
<comment type="caution">
    <text evidence="2">The sequence shown here is derived from an EMBL/GenBank/DDBJ whole genome shotgun (WGS) entry which is preliminary data.</text>
</comment>
<keyword evidence="3" id="KW-1185">Reference proteome</keyword>
<sequence length="222" mass="25128">MIYVTGDLHGDPARLSDKALRRLKKGDTLLVCGDFGFVWDGSPAELKLRRKIGKQKYTTIFVDGTHDNLPMIRKFPEEEYAGGTVRRIEGNLLYAERGTILTLEGKKVFFLGGGVSEDMDERLESGTWHSEEMPTAEELAAAEERLTQSGGVDLIITHQPSDRMRIFLGGDRTEISPLGAFLDRVEQEMQFGSWYFGRLHKDKKIPPRQQAVFREVVPAEQR</sequence>
<dbReference type="InterPro" id="IPR029052">
    <property type="entry name" value="Metallo-depent_PP-like"/>
</dbReference>
<dbReference type="RefSeq" id="WP_204719648.1">
    <property type="nucleotide sequence ID" value="NZ_JACSNR010000002.1"/>
</dbReference>
<feature type="domain" description="Calcineurin-like phosphoesterase" evidence="1">
    <location>
        <begin position="2"/>
        <end position="171"/>
    </location>
</feature>
<evidence type="ECO:0000259" key="1">
    <source>
        <dbReference type="Pfam" id="PF00149"/>
    </source>
</evidence>
<dbReference type="EMBL" id="JACSNR010000002">
    <property type="protein sequence ID" value="MBM6922615.1"/>
    <property type="molecule type" value="Genomic_DNA"/>
</dbReference>
<organism evidence="2 3">
    <name type="scientific">Hydrogenoanaerobacterium saccharovorans</name>
    <dbReference type="NCBI Taxonomy" id="474960"/>
    <lineage>
        <taxon>Bacteria</taxon>
        <taxon>Bacillati</taxon>
        <taxon>Bacillota</taxon>
        <taxon>Clostridia</taxon>
        <taxon>Eubacteriales</taxon>
        <taxon>Oscillospiraceae</taxon>
        <taxon>Hydrogenoanaerobacterium</taxon>
    </lineage>
</organism>
<dbReference type="Gene3D" id="3.60.21.10">
    <property type="match status" value="1"/>
</dbReference>
<proteinExistence type="predicted"/>